<keyword evidence="2" id="KW-1185">Reference proteome</keyword>
<name>A0A6G1FB67_9ORYZ</name>
<organism evidence="1 2">
    <name type="scientific">Oryza meyeriana var. granulata</name>
    <dbReference type="NCBI Taxonomy" id="110450"/>
    <lineage>
        <taxon>Eukaryota</taxon>
        <taxon>Viridiplantae</taxon>
        <taxon>Streptophyta</taxon>
        <taxon>Embryophyta</taxon>
        <taxon>Tracheophyta</taxon>
        <taxon>Spermatophyta</taxon>
        <taxon>Magnoliopsida</taxon>
        <taxon>Liliopsida</taxon>
        <taxon>Poales</taxon>
        <taxon>Poaceae</taxon>
        <taxon>BOP clade</taxon>
        <taxon>Oryzoideae</taxon>
        <taxon>Oryzeae</taxon>
        <taxon>Oryzinae</taxon>
        <taxon>Oryza</taxon>
        <taxon>Oryza meyeriana</taxon>
    </lineage>
</organism>
<evidence type="ECO:0000313" key="2">
    <source>
        <dbReference type="Proteomes" id="UP000479710"/>
    </source>
</evidence>
<proteinExistence type="predicted"/>
<dbReference type="EMBL" id="SPHZ02000001">
    <property type="protein sequence ID" value="KAF0934124.1"/>
    <property type="molecule type" value="Genomic_DNA"/>
</dbReference>
<dbReference type="Proteomes" id="UP000479710">
    <property type="component" value="Unassembled WGS sequence"/>
</dbReference>
<feature type="non-terminal residue" evidence="1">
    <location>
        <position position="1"/>
    </location>
</feature>
<gene>
    <name evidence="1" type="ORF">E2562_022814</name>
</gene>
<protein>
    <submittedName>
        <fullName evidence="1">Uncharacterized protein</fullName>
    </submittedName>
</protein>
<feature type="non-terminal residue" evidence="1">
    <location>
        <position position="144"/>
    </location>
</feature>
<sequence>WRIKRCLCFTRTSSRAYYQLRRPCMGSLFLPRPKKVYLNLKSLLDNKKDLTRLLKSDELNDLGYLKKAKGKKANKVVRSEAFWKSVDMAVNFFEPLANVLRRMDSDVPAMGFLHGCMLEAKKEIAMRFDNDENSFKVAWDIIDK</sequence>
<reference evidence="1 2" key="1">
    <citation type="submission" date="2019-11" db="EMBL/GenBank/DDBJ databases">
        <title>Whole genome sequence of Oryza granulata.</title>
        <authorList>
            <person name="Li W."/>
        </authorList>
    </citation>
    <scope>NUCLEOTIDE SEQUENCE [LARGE SCALE GENOMIC DNA]</scope>
    <source>
        <strain evidence="2">cv. Menghai</strain>
        <tissue evidence="1">Leaf</tissue>
    </source>
</reference>
<evidence type="ECO:0000313" key="1">
    <source>
        <dbReference type="EMBL" id="KAF0934124.1"/>
    </source>
</evidence>
<accession>A0A6G1FB67</accession>
<dbReference type="AlphaFoldDB" id="A0A6G1FB67"/>
<dbReference type="OrthoDB" id="783760at2759"/>
<comment type="caution">
    <text evidence="1">The sequence shown here is derived from an EMBL/GenBank/DDBJ whole genome shotgun (WGS) entry which is preliminary data.</text>
</comment>